<sequence length="243" mass="26836">MEVGGLVVGVIGLASLFNNVLDCFNYVHIGKSFGSRFQTSLLKLDNARLRLSRWGDAVGLSGNVDDATSLPSTIASEADRRQAEKMLGQILKLFEDARKISDEFKGGRNPDDQSLLVHNEQTDLDPMTASLHQKMVQLSSKRQNRTPLTKKAKFVLYDEKHLKELIDNITSLTKDLVELFPATEKQQQLCDHEVSEFSESFRVLANAATGIDELLAAGLSEVLNKVVSRPCLPNYLAVSLTSS</sequence>
<evidence type="ECO:0000313" key="2">
    <source>
        <dbReference type="EMBL" id="RKK66727.1"/>
    </source>
</evidence>
<dbReference type="EMBL" id="MRCX01000269">
    <property type="protein sequence ID" value="RKK66727.1"/>
    <property type="molecule type" value="Genomic_DNA"/>
</dbReference>
<accession>A0A420MF60</accession>
<evidence type="ECO:0000259" key="1">
    <source>
        <dbReference type="Pfam" id="PF14479"/>
    </source>
</evidence>
<dbReference type="AlphaFoldDB" id="A0A420MF60"/>
<dbReference type="Gene3D" id="1.20.120.1020">
    <property type="entry name" value="Prion-inhibition and propagation, HeLo domain"/>
    <property type="match status" value="1"/>
</dbReference>
<dbReference type="VEuPathDB" id="FungiDB:HZS61_005331"/>
<dbReference type="InterPro" id="IPR038305">
    <property type="entry name" value="HeLo_sf"/>
</dbReference>
<organism evidence="2 3">
    <name type="scientific">Fusarium oxysporum</name>
    <name type="common">Fusarium vascular wilt</name>
    <dbReference type="NCBI Taxonomy" id="5507"/>
    <lineage>
        <taxon>Eukaryota</taxon>
        <taxon>Fungi</taxon>
        <taxon>Dikarya</taxon>
        <taxon>Ascomycota</taxon>
        <taxon>Pezizomycotina</taxon>
        <taxon>Sordariomycetes</taxon>
        <taxon>Hypocreomycetidae</taxon>
        <taxon>Hypocreales</taxon>
        <taxon>Nectriaceae</taxon>
        <taxon>Fusarium</taxon>
        <taxon>Fusarium oxysporum species complex</taxon>
    </lineage>
</organism>
<proteinExistence type="predicted"/>
<dbReference type="VEuPathDB" id="FungiDB:FOZG_17677"/>
<protein>
    <recommendedName>
        <fullName evidence="1">Prion-inhibition and propagation HeLo domain-containing protein</fullName>
    </recommendedName>
</protein>
<dbReference type="PANTHER" id="PTHR37542:SF3">
    <property type="entry name" value="PRION-INHIBITION AND PROPAGATION HELO DOMAIN-CONTAINING PROTEIN"/>
    <property type="match status" value="1"/>
</dbReference>
<dbReference type="VEuPathDB" id="FungiDB:FOMG_09027"/>
<dbReference type="Proteomes" id="UP000285084">
    <property type="component" value="Unassembled WGS sequence"/>
</dbReference>
<name>A0A420MF60_FUSOX</name>
<dbReference type="VEuPathDB" id="FungiDB:FOC1_g10004175"/>
<dbReference type="VEuPathDB" id="FungiDB:FOC4_g10000207"/>
<dbReference type="Pfam" id="PF14479">
    <property type="entry name" value="HeLo"/>
    <property type="match status" value="1"/>
</dbReference>
<feature type="domain" description="Prion-inhibition and propagation HeLo" evidence="1">
    <location>
        <begin position="5"/>
        <end position="201"/>
    </location>
</feature>
<reference evidence="2 3" key="1">
    <citation type="journal article" date="2018" name="Sci. Rep.">
        <title>Characterisation of pathogen-specific regions and novel effector candidates in Fusarium oxysporum f. sp. cepae.</title>
        <authorList>
            <person name="Armitage A.D."/>
            <person name="Taylor A."/>
            <person name="Sobczyk M.K."/>
            <person name="Baxter L."/>
            <person name="Greenfield B.P."/>
            <person name="Bates H.J."/>
            <person name="Wilson F."/>
            <person name="Jackson A.C."/>
            <person name="Ott S."/>
            <person name="Harrison R.J."/>
            <person name="Clarkson J.P."/>
        </authorList>
    </citation>
    <scope>NUCLEOTIDE SEQUENCE [LARGE SCALE GENOMIC DNA]</scope>
    <source>
        <strain evidence="2 3">Fo_A13</strain>
    </source>
</reference>
<dbReference type="PANTHER" id="PTHR37542">
    <property type="entry name" value="HELO DOMAIN-CONTAINING PROTEIN-RELATED"/>
    <property type="match status" value="1"/>
</dbReference>
<dbReference type="VEuPathDB" id="FungiDB:FOIG_16510"/>
<comment type="caution">
    <text evidence="2">The sequence shown here is derived from an EMBL/GenBank/DDBJ whole genome shotgun (WGS) entry which is preliminary data.</text>
</comment>
<evidence type="ECO:0000313" key="3">
    <source>
        <dbReference type="Proteomes" id="UP000285084"/>
    </source>
</evidence>
<dbReference type="VEuPathDB" id="FungiDB:FOXG_17314"/>
<gene>
    <name evidence="2" type="ORF">BFJ69_g15147</name>
</gene>
<dbReference type="InterPro" id="IPR029498">
    <property type="entry name" value="HeLo_dom"/>
</dbReference>